<dbReference type="Gene3D" id="3.40.50.1820">
    <property type="entry name" value="alpha/beta hydrolase"/>
    <property type="match status" value="1"/>
</dbReference>
<dbReference type="SUPFAM" id="SSF53474">
    <property type="entry name" value="alpha/beta-Hydrolases"/>
    <property type="match status" value="1"/>
</dbReference>
<name>A0A6J6J9W1_9ZZZZ</name>
<dbReference type="InterPro" id="IPR029058">
    <property type="entry name" value="AB_hydrolase_fold"/>
</dbReference>
<dbReference type="AlphaFoldDB" id="A0A6J6J9W1"/>
<dbReference type="PANTHER" id="PTHR43798:SF33">
    <property type="entry name" value="HYDROLASE, PUTATIVE (AFU_ORTHOLOGUE AFUA_2G14860)-RELATED"/>
    <property type="match status" value="1"/>
</dbReference>
<evidence type="ECO:0000259" key="1">
    <source>
        <dbReference type="Pfam" id="PF00561"/>
    </source>
</evidence>
<dbReference type="InterPro" id="IPR050266">
    <property type="entry name" value="AB_hydrolase_sf"/>
</dbReference>
<sequence>MEGPAGAPTLMLLHGWTATADLNWFMCYEQLGQHFRVIALDHRGHGRGIRTKRQFKLSDCADDAAALADQLGIEKFIPVGYSMGGTVAQLVWKRHAHRVSGLVLAATSGHFVEERKERIGFTALAGIGALSRLVPASLRESISHRLYVSRKTMTWEPWAAKEASDHEWRLILEAGAALGLYDSRKWLPEVDAPTAMIITTQDRVVATDRQHELAQLIPNVFTQTIDADHDAVFAHADRFVPMLVNACLNVHHRSTTDVPSHDSVS</sequence>
<dbReference type="PRINTS" id="PR00111">
    <property type="entry name" value="ABHYDROLASE"/>
</dbReference>
<dbReference type="GO" id="GO:0016020">
    <property type="term" value="C:membrane"/>
    <property type="evidence" value="ECO:0007669"/>
    <property type="project" value="TreeGrafter"/>
</dbReference>
<dbReference type="InterPro" id="IPR000073">
    <property type="entry name" value="AB_hydrolase_1"/>
</dbReference>
<feature type="domain" description="AB hydrolase-1" evidence="1">
    <location>
        <begin position="8"/>
        <end position="233"/>
    </location>
</feature>
<proteinExistence type="predicted"/>
<gene>
    <name evidence="2" type="ORF">UFOPK2086_00481</name>
</gene>
<accession>A0A6J6J9W1</accession>
<dbReference type="Pfam" id="PF00561">
    <property type="entry name" value="Abhydrolase_1"/>
    <property type="match status" value="1"/>
</dbReference>
<organism evidence="2">
    <name type="scientific">freshwater metagenome</name>
    <dbReference type="NCBI Taxonomy" id="449393"/>
    <lineage>
        <taxon>unclassified sequences</taxon>
        <taxon>metagenomes</taxon>
        <taxon>ecological metagenomes</taxon>
    </lineage>
</organism>
<evidence type="ECO:0000313" key="2">
    <source>
        <dbReference type="EMBL" id="CAB4633323.1"/>
    </source>
</evidence>
<protein>
    <submittedName>
        <fullName evidence="2">Unannotated protein</fullName>
    </submittedName>
</protein>
<dbReference type="PANTHER" id="PTHR43798">
    <property type="entry name" value="MONOACYLGLYCEROL LIPASE"/>
    <property type="match status" value="1"/>
</dbReference>
<reference evidence="2" key="1">
    <citation type="submission" date="2020-05" db="EMBL/GenBank/DDBJ databases">
        <authorList>
            <person name="Chiriac C."/>
            <person name="Salcher M."/>
            <person name="Ghai R."/>
            <person name="Kavagutti S V."/>
        </authorList>
    </citation>
    <scope>NUCLEOTIDE SEQUENCE</scope>
</reference>
<dbReference type="EMBL" id="CAEZVQ010000043">
    <property type="protein sequence ID" value="CAB4633323.1"/>
    <property type="molecule type" value="Genomic_DNA"/>
</dbReference>